<dbReference type="Pfam" id="PF02630">
    <property type="entry name" value="SCO1-SenC"/>
    <property type="match status" value="1"/>
</dbReference>
<dbReference type="PANTHER" id="PTHR12151">
    <property type="entry name" value="ELECTRON TRANSPORT PROTIN SCO1/SENC FAMILY MEMBER"/>
    <property type="match status" value="1"/>
</dbReference>
<dbReference type="GO" id="GO:0005507">
    <property type="term" value="F:copper ion binding"/>
    <property type="evidence" value="ECO:0007669"/>
    <property type="project" value="UniProtKB-ARBA"/>
</dbReference>
<evidence type="ECO:0000259" key="6">
    <source>
        <dbReference type="PROSITE" id="PS51352"/>
    </source>
</evidence>
<proteinExistence type="inferred from homology"/>
<keyword evidence="4" id="KW-1015">Disulfide bond</keyword>
<dbReference type="InterPro" id="IPR003782">
    <property type="entry name" value="SCO1/SenC"/>
</dbReference>
<dbReference type="InterPro" id="IPR036249">
    <property type="entry name" value="Thioredoxin-like_sf"/>
</dbReference>
<keyword evidence="2 3" id="KW-0186">Copper</keyword>
<dbReference type="CDD" id="cd02968">
    <property type="entry name" value="SCO"/>
    <property type="match status" value="1"/>
</dbReference>
<comment type="similarity">
    <text evidence="1">Belongs to the SCO1/2 family.</text>
</comment>
<protein>
    <submittedName>
        <fullName evidence="7">ARAD1C45342p</fullName>
    </submittedName>
</protein>
<evidence type="ECO:0000256" key="4">
    <source>
        <dbReference type="PIRSR" id="PIRSR603782-2"/>
    </source>
</evidence>
<reference evidence="7" key="2">
    <citation type="submission" date="2014-06" db="EMBL/GenBank/DDBJ databases">
        <title>The complete genome of Blastobotrys (Arxula) adeninivorans LS3 - a yeast of biotechnological interest.</title>
        <authorList>
            <person name="Kunze G."/>
            <person name="Gaillardin C."/>
            <person name="Czernicka M."/>
            <person name="Durrens P."/>
            <person name="Martin T."/>
            <person name="Boer E."/>
            <person name="Gabaldon T."/>
            <person name="Cruz J."/>
            <person name="Talla E."/>
            <person name="Marck C."/>
            <person name="Goffeau A."/>
            <person name="Barbe V."/>
            <person name="Baret P."/>
            <person name="Baronian K."/>
            <person name="Beier S."/>
            <person name="Bleykasten C."/>
            <person name="Bode R."/>
            <person name="Casaregola S."/>
            <person name="Despons L."/>
            <person name="Fairhead C."/>
            <person name="Giersberg M."/>
            <person name="Gierski P."/>
            <person name="Hahnel U."/>
            <person name="Hartmann A."/>
            <person name="Jankowska D."/>
            <person name="Jubin C."/>
            <person name="Jung P."/>
            <person name="Lafontaine I."/>
            <person name="Leh-Louis V."/>
            <person name="Lemaire M."/>
            <person name="Marcet-Houben M."/>
            <person name="Mascher M."/>
            <person name="Morel G."/>
            <person name="Richard G.-F."/>
            <person name="Riechen J."/>
            <person name="Sacerdot C."/>
            <person name="Sarkar A."/>
            <person name="Savel G."/>
            <person name="Schacherer J."/>
            <person name="Sherman D."/>
            <person name="Straub M.-L."/>
            <person name="Stein N."/>
            <person name="Thierry A."/>
            <person name="Trautwein-Schult A."/>
            <person name="Westhof E."/>
            <person name="Worch S."/>
            <person name="Dujon B."/>
            <person name="Souciet J.-L."/>
            <person name="Wincker P."/>
            <person name="Scholz U."/>
            <person name="Neuveglise N."/>
        </authorList>
    </citation>
    <scope>NUCLEOTIDE SEQUENCE</scope>
    <source>
        <strain evidence="7">LS3</strain>
    </source>
</reference>
<dbReference type="InterPro" id="IPR013766">
    <property type="entry name" value="Thioredoxin_domain"/>
</dbReference>
<feature type="binding site" evidence="3">
    <location>
        <position position="184"/>
    </location>
    <ligand>
        <name>Cu cation</name>
        <dbReference type="ChEBI" id="CHEBI:23378"/>
    </ligand>
</feature>
<reference evidence="7" key="1">
    <citation type="submission" date="2014-02" db="EMBL/GenBank/DDBJ databases">
        <authorList>
            <person name="Genoscope - CEA"/>
        </authorList>
    </citation>
    <scope>NUCLEOTIDE SEQUENCE</scope>
    <source>
        <strain evidence="7">LS3</strain>
    </source>
</reference>
<dbReference type="Gene3D" id="3.40.30.10">
    <property type="entry name" value="Glutaredoxin"/>
    <property type="match status" value="1"/>
</dbReference>
<gene>
    <name evidence="7" type="ORF">GNLVRS02_ARAD1C45342g</name>
</gene>
<dbReference type="PROSITE" id="PS51352">
    <property type="entry name" value="THIOREDOXIN_2"/>
    <property type="match status" value="1"/>
</dbReference>
<feature type="binding site" evidence="3">
    <location>
        <position position="271"/>
    </location>
    <ligand>
        <name>Cu cation</name>
        <dbReference type="ChEBI" id="CHEBI:23378"/>
    </ligand>
</feature>
<dbReference type="FunFam" id="3.40.30.10:FF:000013">
    <property type="entry name" value="Blast:Protein SCO1 homolog, mitochondrial"/>
    <property type="match status" value="1"/>
</dbReference>
<feature type="domain" description="Thioredoxin" evidence="6">
    <location>
        <begin position="142"/>
        <end position="306"/>
    </location>
</feature>
<sequence>MYKLGLSKWACNAGVRAYVPRSVQCSRMLSTCRPLFNQKNESAPAEDKSNSEETASRGVKDPGTARHGYDPTKPRKPLSRIAIGGKNPVRDPGKGREQARTGMLSWKAAVMFLATGGALTYYFNEEKKRIDAERKAEENRGIGKPQVGGPFNLVDQDGNKFTEKDLLGKFSLIYFGFSMCPDICPEELEKMVEVLADFNTEDKQTIRPVFITCDPNRDSPEVLKDYLAEFDPSIIGLTGTYNDIKETCKAYRVYFSTPPDLKPGQDYLVDHSIFFYLMDPEGKFVDALGRNYDVQQTKDVIKAHIKQWKPSSEREKPKGFLW</sequence>
<dbReference type="GO" id="GO:0045454">
    <property type="term" value="P:cell redox homeostasis"/>
    <property type="evidence" value="ECO:0007669"/>
    <property type="project" value="UniProtKB-ARBA"/>
</dbReference>
<feature type="region of interest" description="Disordered" evidence="5">
    <location>
        <begin position="40"/>
        <end position="99"/>
    </location>
</feature>
<evidence type="ECO:0000256" key="3">
    <source>
        <dbReference type="PIRSR" id="PIRSR603782-1"/>
    </source>
</evidence>
<dbReference type="AlphaFoldDB" id="A0A060T429"/>
<keyword evidence="3" id="KW-0479">Metal-binding</keyword>
<feature type="compositionally biased region" description="Basic and acidic residues" evidence="5">
    <location>
        <begin position="45"/>
        <end position="73"/>
    </location>
</feature>
<organism evidence="7">
    <name type="scientific">Blastobotrys adeninivorans</name>
    <name type="common">Yeast</name>
    <name type="synonym">Arxula adeninivorans</name>
    <dbReference type="NCBI Taxonomy" id="409370"/>
    <lineage>
        <taxon>Eukaryota</taxon>
        <taxon>Fungi</taxon>
        <taxon>Dikarya</taxon>
        <taxon>Ascomycota</taxon>
        <taxon>Saccharomycotina</taxon>
        <taxon>Dipodascomycetes</taxon>
        <taxon>Dipodascales</taxon>
        <taxon>Trichomonascaceae</taxon>
        <taxon>Blastobotrys</taxon>
    </lineage>
</organism>
<dbReference type="EMBL" id="HG937693">
    <property type="protein sequence ID" value="CDP35870.1"/>
    <property type="molecule type" value="Genomic_DNA"/>
</dbReference>
<dbReference type="GO" id="GO:0033617">
    <property type="term" value="P:mitochondrial respiratory chain complex IV assembly"/>
    <property type="evidence" value="ECO:0007669"/>
    <property type="project" value="TreeGrafter"/>
</dbReference>
<dbReference type="GO" id="GO:0005739">
    <property type="term" value="C:mitochondrion"/>
    <property type="evidence" value="ECO:0007669"/>
    <property type="project" value="GOC"/>
</dbReference>
<evidence type="ECO:0000256" key="5">
    <source>
        <dbReference type="SAM" id="MobiDB-lite"/>
    </source>
</evidence>
<accession>A0A060T429</accession>
<feature type="compositionally biased region" description="Basic and acidic residues" evidence="5">
    <location>
        <begin position="88"/>
        <end position="99"/>
    </location>
</feature>
<feature type="disulfide bond" description="Redox-active" evidence="4">
    <location>
        <begin position="180"/>
        <end position="184"/>
    </location>
</feature>
<evidence type="ECO:0000256" key="2">
    <source>
        <dbReference type="ARBA" id="ARBA00023008"/>
    </source>
</evidence>
<dbReference type="PhylomeDB" id="A0A060T429"/>
<dbReference type="SUPFAM" id="SSF52833">
    <property type="entry name" value="Thioredoxin-like"/>
    <property type="match status" value="1"/>
</dbReference>
<dbReference type="PANTHER" id="PTHR12151:SF5">
    <property type="entry name" value="AT19154P"/>
    <property type="match status" value="1"/>
</dbReference>
<feature type="binding site" evidence="3">
    <location>
        <position position="180"/>
    </location>
    <ligand>
        <name>Cu cation</name>
        <dbReference type="ChEBI" id="CHEBI:23378"/>
    </ligand>
</feature>
<evidence type="ECO:0000256" key="1">
    <source>
        <dbReference type="ARBA" id="ARBA00010996"/>
    </source>
</evidence>
<name>A0A060T429_BLAAD</name>
<evidence type="ECO:0000313" key="7">
    <source>
        <dbReference type="EMBL" id="CDP35870.1"/>
    </source>
</evidence>